<dbReference type="GO" id="GO:0004523">
    <property type="term" value="F:RNA-DNA hybrid ribonuclease activity"/>
    <property type="evidence" value="ECO:0007669"/>
    <property type="project" value="InterPro"/>
</dbReference>
<proteinExistence type="predicted"/>
<dbReference type="Pfam" id="PF13456">
    <property type="entry name" value="RVT_3"/>
    <property type="match status" value="1"/>
</dbReference>
<name>M4BYG5_HYAAE</name>
<dbReference type="EnsemblProtists" id="HpaT811613">
    <property type="protein sequence ID" value="HpaP811613"/>
    <property type="gene ID" value="HpaG811613"/>
</dbReference>
<dbReference type="PANTHER" id="PTHR46387">
    <property type="entry name" value="POLYNUCLEOTIDYL TRANSFERASE, RIBONUCLEASE H-LIKE SUPERFAMILY PROTEIN"/>
    <property type="match status" value="1"/>
</dbReference>
<feature type="domain" description="RNase H type-1" evidence="1">
    <location>
        <begin position="76"/>
        <end position="214"/>
    </location>
</feature>
<evidence type="ECO:0000259" key="1">
    <source>
        <dbReference type="PROSITE" id="PS50879"/>
    </source>
</evidence>
<dbReference type="OMA" id="CIVWVAS"/>
<reference evidence="2" key="2">
    <citation type="submission" date="2015-06" db="UniProtKB">
        <authorList>
            <consortium name="EnsemblProtists"/>
        </authorList>
    </citation>
    <scope>IDENTIFICATION</scope>
    <source>
        <strain evidence="2">Emoy2</strain>
    </source>
</reference>
<dbReference type="EMBL" id="JH598045">
    <property type="status" value="NOT_ANNOTATED_CDS"/>
    <property type="molecule type" value="Genomic_DNA"/>
</dbReference>
<dbReference type="InterPro" id="IPR012337">
    <property type="entry name" value="RNaseH-like_sf"/>
</dbReference>
<dbReference type="InterPro" id="IPR002156">
    <property type="entry name" value="RNaseH_domain"/>
</dbReference>
<dbReference type="PROSITE" id="PS50879">
    <property type="entry name" value="RNASE_H_1"/>
    <property type="match status" value="1"/>
</dbReference>
<evidence type="ECO:0000313" key="3">
    <source>
        <dbReference type="Proteomes" id="UP000011713"/>
    </source>
</evidence>
<dbReference type="Gene3D" id="3.30.420.10">
    <property type="entry name" value="Ribonuclease H-like superfamily/Ribonuclease H"/>
    <property type="match status" value="1"/>
</dbReference>
<dbReference type="PANTHER" id="PTHR46387:SF2">
    <property type="entry name" value="RIBONUCLEASE HI"/>
    <property type="match status" value="1"/>
</dbReference>
<protein>
    <recommendedName>
        <fullName evidence="1">RNase H type-1 domain-containing protein</fullName>
    </recommendedName>
</protein>
<keyword evidence="3" id="KW-1185">Reference proteome</keyword>
<dbReference type="GO" id="GO:0003676">
    <property type="term" value="F:nucleic acid binding"/>
    <property type="evidence" value="ECO:0007669"/>
    <property type="project" value="InterPro"/>
</dbReference>
<dbReference type="HOGENOM" id="CLU_090839_0_0_1"/>
<dbReference type="VEuPathDB" id="FungiDB:HpaG811613"/>
<dbReference type="InParanoid" id="M4BYG5"/>
<dbReference type="Proteomes" id="UP000011713">
    <property type="component" value="Unassembled WGS sequence"/>
</dbReference>
<dbReference type="InterPro" id="IPR036397">
    <property type="entry name" value="RNaseH_sf"/>
</dbReference>
<dbReference type="STRING" id="559515.M4BYG5"/>
<dbReference type="eggNOG" id="ENOG502RRWT">
    <property type="taxonomic scope" value="Eukaryota"/>
</dbReference>
<reference evidence="3" key="1">
    <citation type="journal article" date="2010" name="Science">
        <title>Signatures of adaptation to obligate biotrophy in the Hyaloperonospora arabidopsidis genome.</title>
        <authorList>
            <person name="Baxter L."/>
            <person name="Tripathy S."/>
            <person name="Ishaque N."/>
            <person name="Boot N."/>
            <person name="Cabral A."/>
            <person name="Kemen E."/>
            <person name="Thines M."/>
            <person name="Ah-Fong A."/>
            <person name="Anderson R."/>
            <person name="Badejoko W."/>
            <person name="Bittner-Eddy P."/>
            <person name="Boore J.L."/>
            <person name="Chibucos M.C."/>
            <person name="Coates M."/>
            <person name="Dehal P."/>
            <person name="Delehaunty K."/>
            <person name="Dong S."/>
            <person name="Downton P."/>
            <person name="Dumas B."/>
            <person name="Fabro G."/>
            <person name="Fronick C."/>
            <person name="Fuerstenberg S.I."/>
            <person name="Fulton L."/>
            <person name="Gaulin E."/>
            <person name="Govers F."/>
            <person name="Hughes L."/>
            <person name="Humphray S."/>
            <person name="Jiang R.H."/>
            <person name="Judelson H."/>
            <person name="Kamoun S."/>
            <person name="Kyung K."/>
            <person name="Meijer H."/>
            <person name="Minx P."/>
            <person name="Morris P."/>
            <person name="Nelson J."/>
            <person name="Phuntumart V."/>
            <person name="Qutob D."/>
            <person name="Rehmany A."/>
            <person name="Rougon-Cardoso A."/>
            <person name="Ryden P."/>
            <person name="Torto-Alalibo T."/>
            <person name="Studholme D."/>
            <person name="Wang Y."/>
            <person name="Win J."/>
            <person name="Wood J."/>
            <person name="Clifton S.W."/>
            <person name="Rogers J."/>
            <person name="Van den Ackerveken G."/>
            <person name="Jones J.D."/>
            <person name="McDowell J.M."/>
            <person name="Beynon J."/>
            <person name="Tyler B.M."/>
        </authorList>
    </citation>
    <scope>NUCLEOTIDE SEQUENCE [LARGE SCALE GENOMIC DNA]</scope>
    <source>
        <strain evidence="3">Emoy2</strain>
    </source>
</reference>
<organism evidence="2 3">
    <name type="scientific">Hyaloperonospora arabidopsidis (strain Emoy2)</name>
    <name type="common">Downy mildew agent</name>
    <name type="synonym">Peronospora arabidopsidis</name>
    <dbReference type="NCBI Taxonomy" id="559515"/>
    <lineage>
        <taxon>Eukaryota</taxon>
        <taxon>Sar</taxon>
        <taxon>Stramenopiles</taxon>
        <taxon>Oomycota</taxon>
        <taxon>Peronosporomycetes</taxon>
        <taxon>Peronosporales</taxon>
        <taxon>Peronosporaceae</taxon>
        <taxon>Hyaloperonospora</taxon>
    </lineage>
</organism>
<dbReference type="AlphaFoldDB" id="M4BYG5"/>
<accession>M4BYG5</accession>
<sequence>MERLNRMQDPTLPEEAHIARATSHLRRALTRLSSVYQPEGGEDGQILAQVRSALADTLLQHDEPVPLRPIRPVDQSGVLYLLFFDGGSQRNPGPGGSGSVIVKVHAPTDTACIVWVASMAYGDPTTTNNFAEYQGLVHGLRCAKEGVLLPLHVVGYSALVFSQLKTYRSPRKPQLAQLYDVAGDLADDVAVVSWGHHYRDYNKMADCAVNIAMDTCSSVQVRIPSGRRVIKELEHTSTTTSITGSRLQQTSTQIQVDQLTQKRPNSFT</sequence>
<dbReference type="SUPFAM" id="SSF53098">
    <property type="entry name" value="Ribonuclease H-like"/>
    <property type="match status" value="1"/>
</dbReference>
<evidence type="ECO:0000313" key="2">
    <source>
        <dbReference type="EnsemblProtists" id="HpaP811613"/>
    </source>
</evidence>